<evidence type="ECO:0000313" key="2">
    <source>
        <dbReference type="EMBL" id="GEU80002.1"/>
    </source>
</evidence>
<reference evidence="2" key="1">
    <citation type="journal article" date="2019" name="Sci. Rep.">
        <title>Draft genome of Tanacetum cinerariifolium, the natural source of mosquito coil.</title>
        <authorList>
            <person name="Yamashiro T."/>
            <person name="Shiraishi A."/>
            <person name="Satake H."/>
            <person name="Nakayama K."/>
        </authorList>
    </citation>
    <scope>NUCLEOTIDE SEQUENCE</scope>
</reference>
<dbReference type="AlphaFoldDB" id="A0A6L2N4C2"/>
<dbReference type="EMBL" id="BKCJ010007991">
    <property type="protein sequence ID" value="GEU80002.1"/>
    <property type="molecule type" value="Genomic_DNA"/>
</dbReference>
<evidence type="ECO:0000256" key="1">
    <source>
        <dbReference type="SAM" id="MobiDB-lite"/>
    </source>
</evidence>
<accession>A0A6L2N4C2</accession>
<sequence length="144" mass="15672">MADVNVNASVDQAHTMAPPTCTDDQILPHIRWVPIGKTNYYLDVEKSQNNPIYKIALVKVAKHQRYLASETRSDLDSPASKPTKATKKSKPSVTKAALRTPVSKPASSQQPEPKPAPAKSQGKKHKLVTKISGKPSPARKLDLA</sequence>
<organism evidence="2">
    <name type="scientific">Tanacetum cinerariifolium</name>
    <name type="common">Dalmatian daisy</name>
    <name type="synonym">Chrysanthemum cinerariifolium</name>
    <dbReference type="NCBI Taxonomy" id="118510"/>
    <lineage>
        <taxon>Eukaryota</taxon>
        <taxon>Viridiplantae</taxon>
        <taxon>Streptophyta</taxon>
        <taxon>Embryophyta</taxon>
        <taxon>Tracheophyta</taxon>
        <taxon>Spermatophyta</taxon>
        <taxon>Magnoliopsida</taxon>
        <taxon>eudicotyledons</taxon>
        <taxon>Gunneridae</taxon>
        <taxon>Pentapetalae</taxon>
        <taxon>asterids</taxon>
        <taxon>campanulids</taxon>
        <taxon>Asterales</taxon>
        <taxon>Asteraceae</taxon>
        <taxon>Asteroideae</taxon>
        <taxon>Anthemideae</taxon>
        <taxon>Anthemidinae</taxon>
        <taxon>Tanacetum</taxon>
    </lineage>
</organism>
<feature type="region of interest" description="Disordered" evidence="1">
    <location>
        <begin position="67"/>
        <end position="144"/>
    </location>
</feature>
<proteinExistence type="predicted"/>
<gene>
    <name evidence="2" type="ORF">Tci_051980</name>
</gene>
<name>A0A6L2N4C2_TANCI</name>
<protein>
    <submittedName>
        <fullName evidence="2">Histone deacetylase 14</fullName>
    </submittedName>
</protein>
<comment type="caution">
    <text evidence="2">The sequence shown here is derived from an EMBL/GenBank/DDBJ whole genome shotgun (WGS) entry which is preliminary data.</text>
</comment>